<dbReference type="Pfam" id="PF00400">
    <property type="entry name" value="WD40"/>
    <property type="match status" value="3"/>
</dbReference>
<keyword evidence="2" id="KW-0677">Repeat</keyword>
<dbReference type="EMBL" id="JACGWO010000001">
    <property type="protein sequence ID" value="KAK4437597.1"/>
    <property type="molecule type" value="Genomic_DNA"/>
</dbReference>
<dbReference type="InterPro" id="IPR001680">
    <property type="entry name" value="WD40_rpt"/>
</dbReference>
<keyword evidence="6" id="KW-1185">Reference proteome</keyword>
<keyword evidence="1 3" id="KW-0853">WD repeat</keyword>
<dbReference type="SMART" id="SM00320">
    <property type="entry name" value="WD40"/>
    <property type="match status" value="7"/>
</dbReference>
<organism evidence="5 6">
    <name type="scientific">Sesamum alatum</name>
    <dbReference type="NCBI Taxonomy" id="300844"/>
    <lineage>
        <taxon>Eukaryota</taxon>
        <taxon>Viridiplantae</taxon>
        <taxon>Streptophyta</taxon>
        <taxon>Embryophyta</taxon>
        <taxon>Tracheophyta</taxon>
        <taxon>Spermatophyta</taxon>
        <taxon>Magnoliopsida</taxon>
        <taxon>eudicotyledons</taxon>
        <taxon>Gunneridae</taxon>
        <taxon>Pentapetalae</taxon>
        <taxon>asterids</taxon>
        <taxon>lamiids</taxon>
        <taxon>Lamiales</taxon>
        <taxon>Pedaliaceae</taxon>
        <taxon>Sesamum</taxon>
    </lineage>
</organism>
<gene>
    <name evidence="5" type="ORF">Salat_0093700</name>
</gene>
<dbReference type="PROSITE" id="PS50294">
    <property type="entry name" value="WD_REPEATS_REGION"/>
    <property type="match status" value="1"/>
</dbReference>
<evidence type="ECO:0000256" key="3">
    <source>
        <dbReference type="PROSITE-ProRule" id="PRU00221"/>
    </source>
</evidence>
<evidence type="ECO:0000313" key="5">
    <source>
        <dbReference type="EMBL" id="KAK4437597.1"/>
    </source>
</evidence>
<dbReference type="SUPFAM" id="SSF50978">
    <property type="entry name" value="WD40 repeat-like"/>
    <property type="match status" value="1"/>
</dbReference>
<dbReference type="Proteomes" id="UP001293254">
    <property type="component" value="Unassembled WGS sequence"/>
</dbReference>
<dbReference type="PANTHER" id="PTHR15574:SF21">
    <property type="entry name" value="DDB1- AND CUL4-ASSOCIATED FACTOR 8"/>
    <property type="match status" value="1"/>
</dbReference>
<evidence type="ECO:0000256" key="4">
    <source>
        <dbReference type="SAM" id="MobiDB-lite"/>
    </source>
</evidence>
<dbReference type="Gene3D" id="2.130.10.10">
    <property type="entry name" value="YVTN repeat-like/Quinoprotein amine dehydrogenase"/>
    <property type="match status" value="1"/>
</dbReference>
<dbReference type="InterPro" id="IPR045151">
    <property type="entry name" value="DCAF8"/>
</dbReference>
<dbReference type="GO" id="GO:0080008">
    <property type="term" value="C:Cul4-RING E3 ubiquitin ligase complex"/>
    <property type="evidence" value="ECO:0007669"/>
    <property type="project" value="TreeGrafter"/>
</dbReference>
<dbReference type="AlphaFoldDB" id="A0AAE2CWX8"/>
<name>A0AAE2CWX8_9LAMI</name>
<protein>
    <submittedName>
        <fullName evidence="5">DDB1- and CUL4-associated factor 8</fullName>
    </submittedName>
</protein>
<evidence type="ECO:0000256" key="2">
    <source>
        <dbReference type="ARBA" id="ARBA00022737"/>
    </source>
</evidence>
<evidence type="ECO:0000313" key="6">
    <source>
        <dbReference type="Proteomes" id="UP001293254"/>
    </source>
</evidence>
<reference evidence="5" key="1">
    <citation type="submission" date="2020-06" db="EMBL/GenBank/DDBJ databases">
        <authorList>
            <person name="Li T."/>
            <person name="Hu X."/>
            <person name="Zhang T."/>
            <person name="Song X."/>
            <person name="Zhang H."/>
            <person name="Dai N."/>
            <person name="Sheng W."/>
            <person name="Hou X."/>
            <person name="Wei L."/>
        </authorList>
    </citation>
    <scope>NUCLEOTIDE SEQUENCE</scope>
    <source>
        <strain evidence="5">3651</strain>
        <tissue evidence="5">Leaf</tissue>
    </source>
</reference>
<feature type="repeat" description="WD" evidence="3">
    <location>
        <begin position="49"/>
        <end position="90"/>
    </location>
</feature>
<dbReference type="InterPro" id="IPR015943">
    <property type="entry name" value="WD40/YVTN_repeat-like_dom_sf"/>
</dbReference>
<comment type="caution">
    <text evidence="5">The sequence shown here is derived from an EMBL/GenBank/DDBJ whole genome shotgun (WGS) entry which is preliminary data.</text>
</comment>
<accession>A0AAE2CWX8</accession>
<feature type="compositionally biased region" description="Acidic residues" evidence="4">
    <location>
        <begin position="442"/>
        <end position="488"/>
    </location>
</feature>
<proteinExistence type="predicted"/>
<reference evidence="5" key="2">
    <citation type="journal article" date="2024" name="Plant">
        <title>Genomic evolution and insights into agronomic trait innovations of Sesamum species.</title>
        <authorList>
            <person name="Miao H."/>
            <person name="Wang L."/>
            <person name="Qu L."/>
            <person name="Liu H."/>
            <person name="Sun Y."/>
            <person name="Le M."/>
            <person name="Wang Q."/>
            <person name="Wei S."/>
            <person name="Zheng Y."/>
            <person name="Lin W."/>
            <person name="Duan Y."/>
            <person name="Cao H."/>
            <person name="Xiong S."/>
            <person name="Wang X."/>
            <person name="Wei L."/>
            <person name="Li C."/>
            <person name="Ma Q."/>
            <person name="Ju M."/>
            <person name="Zhao R."/>
            <person name="Li G."/>
            <person name="Mu C."/>
            <person name="Tian Q."/>
            <person name="Mei H."/>
            <person name="Zhang T."/>
            <person name="Gao T."/>
            <person name="Zhang H."/>
        </authorList>
    </citation>
    <scope>NUCLEOTIDE SEQUENCE</scope>
    <source>
        <strain evidence="5">3651</strain>
    </source>
</reference>
<dbReference type="InterPro" id="IPR036322">
    <property type="entry name" value="WD40_repeat_dom_sf"/>
</dbReference>
<dbReference type="GO" id="GO:0005737">
    <property type="term" value="C:cytoplasm"/>
    <property type="evidence" value="ECO:0007669"/>
    <property type="project" value="TreeGrafter"/>
</dbReference>
<sequence>MRKRTRTSLNSAVVNVWRRELGELSSRNFAHRLAASEDLVLRLDILQKLDLHRGCVNTISFNAAGDILVSGSDDRRIILWDWETGQPRLSFHSGHHNNVFQAKIMPYTDDRSFVTCAADGQVRHAQILDSGVVTKLLAKHHGRVHKLAVEPGSPHIFYTCGEDGLVQHIDLRIGSATRLFTCKPMPSQSYFSTVHLNAITIDPRNPNLFAVGGSDQFARLFDIRKYKWDGSSDFDRPVDFFCPPHLIDDKHVGITGLAFSDQSELLVSYNDEFIYLFTKDIGLGPDPTLTSQVSDCSDAGDMTPDNFSGVSLSNVDGNVKAAPQAYKGHRNCETVKGVNFFGPKCEYVVSGSDCGRIFIWKKKGGELVRVMEADKHVVNCIESHPHATVLASSGIEHDIKIWTPKAIDRATLPTNIQKDRVLNLIPHRIGFFPFGGFYDDDDDFIDSTDDEEEEDDDGDDDDDDDTDDDNDDDDDDGGNCNDDDDDDIIDHNDGFSGNEVLNEEQQEEEDNEGDDTTDFIFLGYADEDDFGSENFYDDEVEDIRETENGGDIEIAASDDSLGDICDNDYSDLGCGDNDFDDSKAETKGLDAPYGFSRRPDVAVVFPAKAKDKP</sequence>
<dbReference type="PROSITE" id="PS50082">
    <property type="entry name" value="WD_REPEATS_2"/>
    <property type="match status" value="1"/>
</dbReference>
<dbReference type="PANTHER" id="PTHR15574">
    <property type="entry name" value="WD REPEAT DOMAIN-CONTAINING FAMILY"/>
    <property type="match status" value="1"/>
</dbReference>
<feature type="region of interest" description="Disordered" evidence="4">
    <location>
        <begin position="442"/>
        <end position="497"/>
    </location>
</feature>
<evidence type="ECO:0000256" key="1">
    <source>
        <dbReference type="ARBA" id="ARBA00022574"/>
    </source>
</evidence>